<dbReference type="OrthoDB" id="9793039at2"/>
<dbReference type="Pfam" id="PF18029">
    <property type="entry name" value="Glyoxalase_6"/>
    <property type="match status" value="1"/>
</dbReference>
<dbReference type="CDD" id="cd07247">
    <property type="entry name" value="SgaA_N_like"/>
    <property type="match status" value="1"/>
</dbReference>
<dbReference type="InterPro" id="IPR029068">
    <property type="entry name" value="Glyas_Bleomycin-R_OHBP_Dase"/>
</dbReference>
<evidence type="ECO:0000313" key="2">
    <source>
        <dbReference type="EMBL" id="SEH02966.1"/>
    </source>
</evidence>
<accession>A0A1H6F1C0</accession>
<dbReference type="PROSITE" id="PS51819">
    <property type="entry name" value="VOC"/>
    <property type="match status" value="1"/>
</dbReference>
<proteinExistence type="predicted"/>
<dbReference type="InterPro" id="IPR041581">
    <property type="entry name" value="Glyoxalase_6"/>
</dbReference>
<dbReference type="InterPro" id="IPR037523">
    <property type="entry name" value="VOC_core"/>
</dbReference>
<organism evidence="2 3">
    <name type="scientific">Nonomuraea solani</name>
    <dbReference type="NCBI Taxonomy" id="1144553"/>
    <lineage>
        <taxon>Bacteria</taxon>
        <taxon>Bacillati</taxon>
        <taxon>Actinomycetota</taxon>
        <taxon>Actinomycetes</taxon>
        <taxon>Streptosporangiales</taxon>
        <taxon>Streptosporangiaceae</taxon>
        <taxon>Nonomuraea</taxon>
    </lineage>
</organism>
<feature type="domain" description="VOC" evidence="1">
    <location>
        <begin position="4"/>
        <end position="109"/>
    </location>
</feature>
<dbReference type="Proteomes" id="UP000236732">
    <property type="component" value="Unassembled WGS sequence"/>
</dbReference>
<gene>
    <name evidence="2" type="ORF">SAMN05444920_13178</name>
</gene>
<evidence type="ECO:0000313" key="3">
    <source>
        <dbReference type="Proteomes" id="UP000236732"/>
    </source>
</evidence>
<dbReference type="RefSeq" id="WP_103963979.1">
    <property type="nucleotide sequence ID" value="NZ_FNVT01000031.1"/>
</dbReference>
<reference evidence="2 3" key="1">
    <citation type="submission" date="2016-10" db="EMBL/GenBank/DDBJ databases">
        <authorList>
            <person name="de Groot N.N."/>
        </authorList>
    </citation>
    <scope>NUCLEOTIDE SEQUENCE [LARGE SCALE GENOMIC DNA]</scope>
    <source>
        <strain evidence="2 3">CGMCC 4.7037</strain>
    </source>
</reference>
<dbReference type="PANTHER" id="PTHR33993:SF14">
    <property type="entry name" value="GB|AAF24581.1"/>
    <property type="match status" value="1"/>
</dbReference>
<dbReference type="EMBL" id="FNVT01000031">
    <property type="protein sequence ID" value="SEH02966.1"/>
    <property type="molecule type" value="Genomic_DNA"/>
</dbReference>
<evidence type="ECO:0000259" key="1">
    <source>
        <dbReference type="PROSITE" id="PS51819"/>
    </source>
</evidence>
<protein>
    <recommendedName>
        <fullName evidence="1">VOC domain-containing protein</fullName>
    </recommendedName>
</protein>
<dbReference type="AlphaFoldDB" id="A0A1H6F1C0"/>
<dbReference type="InterPro" id="IPR052164">
    <property type="entry name" value="Anthracycline_SecMetBiosynth"/>
</dbReference>
<sequence length="114" mass="12366">MNGPVTYFELPSTDIEATQRFWGSLFGWTFYQGNFPGYSMIQGSEPMGGAPHDDSSRHPRIFFAVDDITAAVTRVRDLGGTAEDPVNIPSGAYAHCTDDQGVEFSLSQQAGDQG</sequence>
<keyword evidence="3" id="KW-1185">Reference proteome</keyword>
<dbReference type="Gene3D" id="3.10.180.10">
    <property type="entry name" value="2,3-Dihydroxybiphenyl 1,2-Dioxygenase, domain 1"/>
    <property type="match status" value="1"/>
</dbReference>
<dbReference type="PANTHER" id="PTHR33993">
    <property type="entry name" value="GLYOXALASE-RELATED"/>
    <property type="match status" value="1"/>
</dbReference>
<name>A0A1H6F1C0_9ACTN</name>
<dbReference type="SUPFAM" id="SSF54593">
    <property type="entry name" value="Glyoxalase/Bleomycin resistance protein/Dihydroxybiphenyl dioxygenase"/>
    <property type="match status" value="1"/>
</dbReference>